<dbReference type="Pfam" id="PF03881">
    <property type="entry name" value="Fructosamin_kin"/>
    <property type="match status" value="1"/>
</dbReference>
<reference evidence="3" key="1">
    <citation type="submission" date="2016-10" db="EMBL/GenBank/DDBJ databases">
        <authorList>
            <person name="Varghese N."/>
            <person name="Submissions S."/>
        </authorList>
    </citation>
    <scope>NUCLEOTIDE SEQUENCE [LARGE SCALE GENOMIC DNA]</scope>
    <source>
        <strain evidence="3">CGMCC 1.6854</strain>
    </source>
</reference>
<gene>
    <name evidence="2" type="ORF">SAMN04488137_1454</name>
</gene>
<dbReference type="AlphaFoldDB" id="A0A1G9V9Z5"/>
<dbReference type="InterPro" id="IPR016477">
    <property type="entry name" value="Fructo-/Ketosamine-3-kinase"/>
</dbReference>
<dbReference type="Proteomes" id="UP000199544">
    <property type="component" value="Unassembled WGS sequence"/>
</dbReference>
<dbReference type="PANTHER" id="PTHR12149">
    <property type="entry name" value="FRUCTOSAMINE 3 KINASE-RELATED PROTEIN"/>
    <property type="match status" value="1"/>
</dbReference>
<name>A0A1G9V9Z5_9BACL</name>
<keyword evidence="3" id="KW-1185">Reference proteome</keyword>
<evidence type="ECO:0000313" key="2">
    <source>
        <dbReference type="EMBL" id="SDM68903.1"/>
    </source>
</evidence>
<dbReference type="GO" id="GO:0016301">
    <property type="term" value="F:kinase activity"/>
    <property type="evidence" value="ECO:0007669"/>
    <property type="project" value="UniProtKB-UniRule"/>
</dbReference>
<accession>A0A1G9V9Z5</accession>
<protein>
    <submittedName>
        <fullName evidence="2">Fructosamine-3-kinase</fullName>
    </submittedName>
</protein>
<dbReference type="InterPro" id="IPR011009">
    <property type="entry name" value="Kinase-like_dom_sf"/>
</dbReference>
<dbReference type="PIRSF" id="PIRSF006221">
    <property type="entry name" value="Ketosamine-3-kinase"/>
    <property type="match status" value="1"/>
</dbReference>
<dbReference type="Gene3D" id="3.90.1200.10">
    <property type="match status" value="1"/>
</dbReference>
<proteinExistence type="inferred from homology"/>
<keyword evidence="1" id="KW-0808">Transferase</keyword>
<comment type="similarity">
    <text evidence="1">Belongs to the fructosamine kinase family.</text>
</comment>
<dbReference type="Gene3D" id="3.30.200.20">
    <property type="entry name" value="Phosphorylase Kinase, domain 1"/>
    <property type="match status" value="1"/>
</dbReference>
<dbReference type="EMBL" id="FNHW01000001">
    <property type="protein sequence ID" value="SDM68903.1"/>
    <property type="molecule type" value="Genomic_DNA"/>
</dbReference>
<organism evidence="2 3">
    <name type="scientific">Fictibacillus solisalsi</name>
    <dbReference type="NCBI Taxonomy" id="459525"/>
    <lineage>
        <taxon>Bacteria</taxon>
        <taxon>Bacillati</taxon>
        <taxon>Bacillota</taxon>
        <taxon>Bacilli</taxon>
        <taxon>Bacillales</taxon>
        <taxon>Fictibacillaceae</taxon>
        <taxon>Fictibacillus</taxon>
    </lineage>
</organism>
<evidence type="ECO:0000313" key="3">
    <source>
        <dbReference type="Proteomes" id="UP000199544"/>
    </source>
</evidence>
<dbReference type="PANTHER" id="PTHR12149:SF8">
    <property type="entry name" value="PROTEIN-RIBULOSAMINE 3-KINASE"/>
    <property type="match status" value="1"/>
</dbReference>
<sequence length="296" mass="34501">MIKNKLIQRISPYLKEWGDTGEDISLMNLTGGSINKSYRVKTKQNTYFMKVQEQTRHHFFTSETKGLKALRETEAIKVPDVYFCHDTEKEGTPSILITEWIKEVKGKDSERRLGENLAKLHSCSLQESYGLDYDNYIGTLNQENGWHNSWSDYYINKRIKPQLQLGVKLKTIHGRRHENLLKLMDDMKQWIPSQPEVSLLHGDLWGGNWMSDSKGEPVLIDPAILFGHSEMDLAFTELFGGYSPSFYKAYTYYRPLGQDYEDRKELYQLFYLLVHLNIFGEGYGSSVDRILLRFQS</sequence>
<dbReference type="STRING" id="459525.SAMN04488137_1454"/>
<dbReference type="RefSeq" id="WP_244520363.1">
    <property type="nucleotide sequence ID" value="NZ_FNHW01000001.1"/>
</dbReference>
<evidence type="ECO:0000256" key="1">
    <source>
        <dbReference type="PIRNR" id="PIRNR006221"/>
    </source>
</evidence>
<dbReference type="SUPFAM" id="SSF56112">
    <property type="entry name" value="Protein kinase-like (PK-like)"/>
    <property type="match status" value="1"/>
</dbReference>
<keyword evidence="1 2" id="KW-0418">Kinase</keyword>